<dbReference type="AlphaFoldDB" id="A0A133V4D2"/>
<sequence length="89" mass="10044">MSEDKKRISITVDPEVYEKAKEAGLNLSKTCENVLKAATKNVMSIYSGNEQNSSFSPTFFEGAERPKKKVEWRRGWALAIHFDSCSTLL</sequence>
<organism evidence="2 3">
    <name type="scientific">candidate division MSBL1 archaeon SCGC-AAA259O05</name>
    <dbReference type="NCBI Taxonomy" id="1698271"/>
    <lineage>
        <taxon>Archaea</taxon>
        <taxon>Methanobacteriati</taxon>
        <taxon>Methanobacteriota</taxon>
        <taxon>candidate division MSBL1</taxon>
    </lineage>
</organism>
<comment type="caution">
    <text evidence="2">The sequence shown here is derived from an EMBL/GenBank/DDBJ whole genome shotgun (WGS) entry which is preliminary data.</text>
</comment>
<evidence type="ECO:0000256" key="1">
    <source>
        <dbReference type="ARBA" id="ARBA00022649"/>
    </source>
</evidence>
<evidence type="ECO:0000313" key="3">
    <source>
        <dbReference type="Proteomes" id="UP000070344"/>
    </source>
</evidence>
<keyword evidence="1" id="KW-1277">Toxin-antitoxin system</keyword>
<protein>
    <recommendedName>
        <fullName evidence="4">Antitoxin</fullName>
    </recommendedName>
</protein>
<dbReference type="Proteomes" id="UP000070344">
    <property type="component" value="Unassembled WGS sequence"/>
</dbReference>
<gene>
    <name evidence="2" type="ORF">AKJ41_01995</name>
</gene>
<reference evidence="2 3" key="1">
    <citation type="journal article" date="2016" name="Sci. Rep.">
        <title>Metabolic traits of an uncultured archaeal lineage -MSBL1- from brine pools of the Red Sea.</title>
        <authorList>
            <person name="Mwirichia R."/>
            <person name="Alam I."/>
            <person name="Rashid M."/>
            <person name="Vinu M."/>
            <person name="Ba-Alawi W."/>
            <person name="Anthony Kamau A."/>
            <person name="Kamanda Ngugi D."/>
            <person name="Goker M."/>
            <person name="Klenk H.P."/>
            <person name="Bajic V."/>
            <person name="Stingl U."/>
        </authorList>
    </citation>
    <scope>NUCLEOTIDE SEQUENCE [LARGE SCALE GENOMIC DNA]</scope>
    <source>
        <strain evidence="2">SCGC-AAA259O05</strain>
    </source>
</reference>
<evidence type="ECO:0000313" key="2">
    <source>
        <dbReference type="EMBL" id="KXB01302.1"/>
    </source>
</evidence>
<evidence type="ECO:0008006" key="4">
    <source>
        <dbReference type="Google" id="ProtNLM"/>
    </source>
</evidence>
<dbReference type="InterPro" id="IPR009956">
    <property type="entry name" value="Post-segregation_anti-tox_CcdA"/>
</dbReference>
<name>A0A133V4D2_9EURY</name>
<proteinExistence type="predicted"/>
<dbReference type="Pfam" id="PF07362">
    <property type="entry name" value="CcdA"/>
    <property type="match status" value="1"/>
</dbReference>
<dbReference type="EMBL" id="LHXV01000017">
    <property type="protein sequence ID" value="KXB01302.1"/>
    <property type="molecule type" value="Genomic_DNA"/>
</dbReference>
<accession>A0A133V4D2</accession>
<keyword evidence="3" id="KW-1185">Reference proteome</keyword>